<dbReference type="EMBL" id="JAYMYS010000007">
    <property type="protein sequence ID" value="KAK7386700.1"/>
    <property type="molecule type" value="Genomic_DNA"/>
</dbReference>
<evidence type="ECO:0000256" key="1">
    <source>
        <dbReference type="SAM" id="MobiDB-lite"/>
    </source>
</evidence>
<reference evidence="2 3" key="1">
    <citation type="submission" date="2024-01" db="EMBL/GenBank/DDBJ databases">
        <title>The genomes of 5 underutilized Papilionoideae crops provide insights into root nodulation and disease resistanc.</title>
        <authorList>
            <person name="Jiang F."/>
        </authorList>
    </citation>
    <scope>NUCLEOTIDE SEQUENCE [LARGE SCALE GENOMIC DNA]</scope>
    <source>
        <strain evidence="2">DUOXIRENSHENG_FW03</strain>
        <tissue evidence="2">Leaves</tissue>
    </source>
</reference>
<dbReference type="AlphaFoldDB" id="A0AAN9X9U7"/>
<keyword evidence="3" id="KW-1185">Reference proteome</keyword>
<evidence type="ECO:0000313" key="3">
    <source>
        <dbReference type="Proteomes" id="UP001386955"/>
    </source>
</evidence>
<dbReference type="Proteomes" id="UP001386955">
    <property type="component" value="Unassembled WGS sequence"/>
</dbReference>
<protein>
    <submittedName>
        <fullName evidence="2">Uncharacterized protein</fullName>
    </submittedName>
</protein>
<feature type="region of interest" description="Disordered" evidence="1">
    <location>
        <begin position="1"/>
        <end position="21"/>
    </location>
</feature>
<organism evidence="2 3">
    <name type="scientific">Psophocarpus tetragonolobus</name>
    <name type="common">Winged bean</name>
    <name type="synonym">Dolichos tetragonolobus</name>
    <dbReference type="NCBI Taxonomy" id="3891"/>
    <lineage>
        <taxon>Eukaryota</taxon>
        <taxon>Viridiplantae</taxon>
        <taxon>Streptophyta</taxon>
        <taxon>Embryophyta</taxon>
        <taxon>Tracheophyta</taxon>
        <taxon>Spermatophyta</taxon>
        <taxon>Magnoliopsida</taxon>
        <taxon>eudicotyledons</taxon>
        <taxon>Gunneridae</taxon>
        <taxon>Pentapetalae</taxon>
        <taxon>rosids</taxon>
        <taxon>fabids</taxon>
        <taxon>Fabales</taxon>
        <taxon>Fabaceae</taxon>
        <taxon>Papilionoideae</taxon>
        <taxon>50 kb inversion clade</taxon>
        <taxon>NPAAA clade</taxon>
        <taxon>indigoferoid/millettioid clade</taxon>
        <taxon>Phaseoleae</taxon>
        <taxon>Psophocarpus</taxon>
    </lineage>
</organism>
<proteinExistence type="predicted"/>
<name>A0AAN9X9U7_PSOTE</name>
<evidence type="ECO:0000313" key="2">
    <source>
        <dbReference type="EMBL" id="KAK7386700.1"/>
    </source>
</evidence>
<comment type="caution">
    <text evidence="2">The sequence shown here is derived from an EMBL/GenBank/DDBJ whole genome shotgun (WGS) entry which is preliminary data.</text>
</comment>
<accession>A0AAN9X9U7</accession>
<feature type="compositionally biased region" description="Basic and acidic residues" evidence="1">
    <location>
        <begin position="1"/>
        <end position="17"/>
    </location>
</feature>
<gene>
    <name evidence="2" type="ORF">VNO78_27035</name>
</gene>
<sequence>MKRRTDDIESRSNKRDAGCNSGCDTFNGGEVEILRAFKEPLVSDFVFSLRESSRATEIPWVVAIQVATPSIVEKSKLLGISKNSHR</sequence>